<organism evidence="2 3">
    <name type="scientific">Coniella lustricola</name>
    <dbReference type="NCBI Taxonomy" id="2025994"/>
    <lineage>
        <taxon>Eukaryota</taxon>
        <taxon>Fungi</taxon>
        <taxon>Dikarya</taxon>
        <taxon>Ascomycota</taxon>
        <taxon>Pezizomycotina</taxon>
        <taxon>Sordariomycetes</taxon>
        <taxon>Sordariomycetidae</taxon>
        <taxon>Diaporthales</taxon>
        <taxon>Schizoparmaceae</taxon>
        <taxon>Coniella</taxon>
    </lineage>
</organism>
<sequence>MAEPLCKVCEEPLLVPVEDSDDEGQGQAGPSSSSSSRANTVPDDLEFPCGCHYHWQCALDQSSHIALHLTCPSCDAHLVSNNAGPSVTNPVFHTSQNPAAVLCRYSSDGGVEESYNILPVLTEEAFLESHPTERRHRAFLTMCGEGDVLGTVDLLKDAAADGDDVRTIVLYRDALAGGKSALQIALEKNHEEVVWLLLYLASPRMPTEAFPDEAIAAAMSMEVDRMPADSGAAVDITELRDDEGRSALEYARALAPTWDRLVHAGVLGSH</sequence>
<evidence type="ECO:0000313" key="3">
    <source>
        <dbReference type="Proteomes" id="UP000241462"/>
    </source>
</evidence>
<dbReference type="OrthoDB" id="46529at2759"/>
<gene>
    <name evidence="2" type="ORF">BD289DRAFT_372133</name>
</gene>
<evidence type="ECO:0000256" key="1">
    <source>
        <dbReference type="SAM" id="MobiDB-lite"/>
    </source>
</evidence>
<dbReference type="InterPro" id="IPR036770">
    <property type="entry name" value="Ankyrin_rpt-contain_sf"/>
</dbReference>
<dbReference type="EMBL" id="KZ678492">
    <property type="protein sequence ID" value="PSR81835.1"/>
    <property type="molecule type" value="Genomic_DNA"/>
</dbReference>
<proteinExistence type="predicted"/>
<dbReference type="InParanoid" id="A0A2T3A2T5"/>
<dbReference type="Gene3D" id="1.25.40.20">
    <property type="entry name" value="Ankyrin repeat-containing domain"/>
    <property type="match status" value="1"/>
</dbReference>
<dbReference type="AlphaFoldDB" id="A0A2T3A2T5"/>
<reference evidence="2 3" key="1">
    <citation type="journal article" date="2018" name="Mycol. Prog.">
        <title>Coniella lustricola, a new species from submerged detritus.</title>
        <authorList>
            <person name="Raudabaugh D.B."/>
            <person name="Iturriaga T."/>
            <person name="Carver A."/>
            <person name="Mondo S."/>
            <person name="Pangilinan J."/>
            <person name="Lipzen A."/>
            <person name="He G."/>
            <person name="Amirebrahimi M."/>
            <person name="Grigoriev I.V."/>
            <person name="Miller A.N."/>
        </authorList>
    </citation>
    <scope>NUCLEOTIDE SEQUENCE [LARGE SCALE GENOMIC DNA]</scope>
    <source>
        <strain evidence="2 3">B22-T-1</strain>
    </source>
</reference>
<name>A0A2T3A2T5_9PEZI</name>
<dbReference type="Proteomes" id="UP000241462">
    <property type="component" value="Unassembled WGS sequence"/>
</dbReference>
<feature type="region of interest" description="Disordered" evidence="1">
    <location>
        <begin position="17"/>
        <end position="39"/>
    </location>
</feature>
<keyword evidence="3" id="KW-1185">Reference proteome</keyword>
<evidence type="ECO:0000313" key="2">
    <source>
        <dbReference type="EMBL" id="PSR81835.1"/>
    </source>
</evidence>
<dbReference type="STRING" id="2025994.A0A2T3A2T5"/>
<protein>
    <submittedName>
        <fullName evidence="2">Uncharacterized protein</fullName>
    </submittedName>
</protein>
<accession>A0A2T3A2T5</accession>